<proteinExistence type="predicted"/>
<protein>
    <submittedName>
        <fullName evidence="2">Uncharacterized protein</fullName>
    </submittedName>
</protein>
<feature type="region of interest" description="Disordered" evidence="1">
    <location>
        <begin position="320"/>
        <end position="403"/>
    </location>
</feature>
<dbReference type="EMBL" id="ML143472">
    <property type="protein sequence ID" value="TBU24828.1"/>
    <property type="molecule type" value="Genomic_DNA"/>
</dbReference>
<organism evidence="2">
    <name type="scientific">Dichomitus squalens</name>
    <dbReference type="NCBI Taxonomy" id="114155"/>
    <lineage>
        <taxon>Eukaryota</taxon>
        <taxon>Fungi</taxon>
        <taxon>Dikarya</taxon>
        <taxon>Basidiomycota</taxon>
        <taxon>Agaricomycotina</taxon>
        <taxon>Agaricomycetes</taxon>
        <taxon>Polyporales</taxon>
        <taxon>Polyporaceae</taxon>
        <taxon>Dichomitus</taxon>
    </lineage>
</organism>
<feature type="region of interest" description="Disordered" evidence="1">
    <location>
        <begin position="1"/>
        <end position="80"/>
    </location>
</feature>
<dbReference type="Proteomes" id="UP000292957">
    <property type="component" value="Unassembled WGS sequence"/>
</dbReference>
<feature type="compositionally biased region" description="Polar residues" evidence="1">
    <location>
        <begin position="19"/>
        <end position="34"/>
    </location>
</feature>
<dbReference type="OrthoDB" id="2754741at2759"/>
<gene>
    <name evidence="2" type="ORF">BD311DRAFT_536195</name>
</gene>
<feature type="compositionally biased region" description="Acidic residues" evidence="1">
    <location>
        <begin position="1"/>
        <end position="18"/>
    </location>
</feature>
<sequence>MDGEPAGQEDDWSSDEQNDAPNSPWTSPDYQEQGGSALFSPPHTHSTSAAPPYSASSSLASALTVPAPRPRPVRTEPPSWYNPYPYPRNWTFKKRLTQQETWDWNHVEDQWMHDKESDKRIVEVRDTTYQRYIAAVAARQTAARQEWEESQLLTNPRMVPGPEGESEKPSQDVYFETFYRDKGIPMGAVIAGRRELQHCLRDANKLPFKGSKCDTIKVRMKWPAYPDYQPDRRIFITTRTGKKKVGRRAATKTEFIISLGSFFAQYYAEVSKMEPDPAFAHLALGPGEGKISLYALRLMGVRAGPGDCFDLDVELDTVKPQTNSDDDWDADPVDNSSTAARSASPVAANGDLVTSTSASASASTSGLSYPAASKPDADPDPDEDRAKTPPWAGTLPVTCTVAPPPQIPHQNYFSHVDPQKLRLHPLPAWPDVYSRR</sequence>
<dbReference type="AlphaFoldDB" id="A0A4Q9MEF2"/>
<feature type="compositionally biased region" description="Low complexity" evidence="1">
    <location>
        <begin position="354"/>
        <end position="374"/>
    </location>
</feature>
<evidence type="ECO:0000313" key="2">
    <source>
        <dbReference type="EMBL" id="TBU24828.1"/>
    </source>
</evidence>
<feature type="compositionally biased region" description="Low complexity" evidence="1">
    <location>
        <begin position="46"/>
        <end position="66"/>
    </location>
</feature>
<accession>A0A4Q9MEF2</accession>
<reference evidence="2" key="1">
    <citation type="submission" date="2019-01" db="EMBL/GenBank/DDBJ databases">
        <title>Draft genome sequences of three monokaryotic isolates of the white-rot basidiomycete fungus Dichomitus squalens.</title>
        <authorList>
            <consortium name="DOE Joint Genome Institute"/>
            <person name="Lopez S.C."/>
            <person name="Andreopoulos B."/>
            <person name="Pangilinan J."/>
            <person name="Lipzen A."/>
            <person name="Riley R."/>
            <person name="Ahrendt S."/>
            <person name="Ng V."/>
            <person name="Barry K."/>
            <person name="Daum C."/>
            <person name="Grigoriev I.V."/>
            <person name="Hilden K.S."/>
            <person name="Makela M.R."/>
            <person name="de Vries R.P."/>
        </authorList>
    </citation>
    <scope>NUCLEOTIDE SEQUENCE [LARGE SCALE GENOMIC DNA]</scope>
    <source>
        <strain evidence="2">OM18370.1</strain>
    </source>
</reference>
<name>A0A4Q9MEF2_9APHY</name>
<evidence type="ECO:0000256" key="1">
    <source>
        <dbReference type="SAM" id="MobiDB-lite"/>
    </source>
</evidence>